<gene>
    <name evidence="1" type="ORF">GCM10010249_25980</name>
</gene>
<sequence length="229" mass="24179">MRALRTLLIVAVVLGGLFTIADRLVVAAAESEAADRIRARQGLSGTPDVSIRGFPFLTQVLGKELDQVDVAMTGVEARAGGRTVRVGELLAELHDVRLENGYSRAVAASATGTARISYDELRKTSDSDIALGYGGNGKLKVTGSVEVLGRKLTRSVLSTVSVVDGDTLRVRADEVPGEGIPGIEELVRQRTDFDREVNGFPAGLGIRKVEATPDGLKITVTGRNVVLAG</sequence>
<dbReference type="AlphaFoldDB" id="A0A918B084"/>
<accession>A0A918B084</accession>
<evidence type="ECO:0000313" key="1">
    <source>
        <dbReference type="EMBL" id="GGQ06176.1"/>
    </source>
</evidence>
<evidence type="ECO:0008006" key="3">
    <source>
        <dbReference type="Google" id="ProtNLM"/>
    </source>
</evidence>
<dbReference type="Pfam" id="PF11209">
    <property type="entry name" value="LmeA"/>
    <property type="match status" value="1"/>
</dbReference>
<name>A0A918B084_9ACTN</name>
<protein>
    <recommendedName>
        <fullName evidence="3">DUF2993 domain-containing protein</fullName>
    </recommendedName>
</protein>
<organism evidence="1 2">
    <name type="scientific">Streptomyces roseolilacinus</name>
    <dbReference type="NCBI Taxonomy" id="66904"/>
    <lineage>
        <taxon>Bacteria</taxon>
        <taxon>Bacillati</taxon>
        <taxon>Actinomycetota</taxon>
        <taxon>Actinomycetes</taxon>
        <taxon>Kitasatosporales</taxon>
        <taxon>Streptomycetaceae</taxon>
        <taxon>Streptomyces</taxon>
    </lineage>
</organism>
<dbReference type="EMBL" id="BMSV01000004">
    <property type="protein sequence ID" value="GGQ06176.1"/>
    <property type="molecule type" value="Genomic_DNA"/>
</dbReference>
<comment type="caution">
    <text evidence="1">The sequence shown here is derived from an EMBL/GenBank/DDBJ whole genome shotgun (WGS) entry which is preliminary data.</text>
</comment>
<proteinExistence type="predicted"/>
<evidence type="ECO:0000313" key="2">
    <source>
        <dbReference type="Proteomes" id="UP000654123"/>
    </source>
</evidence>
<keyword evidence="2" id="KW-1185">Reference proteome</keyword>
<reference evidence="1" key="2">
    <citation type="submission" date="2020-09" db="EMBL/GenBank/DDBJ databases">
        <authorList>
            <person name="Sun Q."/>
            <person name="Ohkuma M."/>
        </authorList>
    </citation>
    <scope>NUCLEOTIDE SEQUENCE</scope>
    <source>
        <strain evidence="1">JCM 4335</strain>
    </source>
</reference>
<dbReference type="RefSeq" id="WP_189533060.1">
    <property type="nucleotide sequence ID" value="NZ_BMSV01000004.1"/>
</dbReference>
<dbReference type="InterPro" id="IPR021373">
    <property type="entry name" value="DUF2993"/>
</dbReference>
<reference evidence="1" key="1">
    <citation type="journal article" date="2014" name="Int. J. Syst. Evol. Microbiol.">
        <title>Complete genome sequence of Corynebacterium casei LMG S-19264T (=DSM 44701T), isolated from a smear-ripened cheese.</title>
        <authorList>
            <consortium name="US DOE Joint Genome Institute (JGI-PGF)"/>
            <person name="Walter F."/>
            <person name="Albersmeier A."/>
            <person name="Kalinowski J."/>
            <person name="Ruckert C."/>
        </authorList>
    </citation>
    <scope>NUCLEOTIDE SEQUENCE</scope>
    <source>
        <strain evidence="1">JCM 4335</strain>
    </source>
</reference>
<dbReference type="Proteomes" id="UP000654123">
    <property type="component" value="Unassembled WGS sequence"/>
</dbReference>